<dbReference type="EC" id="2.4.1.-" evidence="3"/>
<dbReference type="GO" id="GO:0016757">
    <property type="term" value="F:glycosyltransferase activity"/>
    <property type="evidence" value="ECO:0007669"/>
    <property type="project" value="UniProtKB-KW"/>
</dbReference>
<reference evidence="3" key="1">
    <citation type="submission" date="2019-08" db="EMBL/GenBank/DDBJ databases">
        <authorList>
            <person name="Kucharzyk K."/>
            <person name="Murdoch R.W."/>
            <person name="Higgins S."/>
            <person name="Loffler F."/>
        </authorList>
    </citation>
    <scope>NUCLEOTIDE SEQUENCE</scope>
</reference>
<dbReference type="PANTHER" id="PTHR45947:SF3">
    <property type="entry name" value="SULFOQUINOVOSYL TRANSFERASE SQD2"/>
    <property type="match status" value="1"/>
</dbReference>
<dbReference type="InterPro" id="IPR028098">
    <property type="entry name" value="Glyco_trans_4-like_N"/>
</dbReference>
<accession>A0A645BIE9</accession>
<organism evidence="3">
    <name type="scientific">bioreactor metagenome</name>
    <dbReference type="NCBI Taxonomy" id="1076179"/>
    <lineage>
        <taxon>unclassified sequences</taxon>
        <taxon>metagenomes</taxon>
        <taxon>ecological metagenomes</taxon>
    </lineage>
</organism>
<name>A0A645BIE9_9ZZZZ</name>
<feature type="domain" description="Glycosyl transferase family 1" evidence="1">
    <location>
        <begin position="215"/>
        <end position="373"/>
    </location>
</feature>
<evidence type="ECO:0000259" key="2">
    <source>
        <dbReference type="Pfam" id="PF13439"/>
    </source>
</evidence>
<gene>
    <name evidence="3" type="primary">gtf1_43</name>
    <name evidence="3" type="ORF">SDC9_109851</name>
</gene>
<dbReference type="EMBL" id="VSSQ01019152">
    <property type="protein sequence ID" value="MPM62973.1"/>
    <property type="molecule type" value="Genomic_DNA"/>
</dbReference>
<proteinExistence type="predicted"/>
<feature type="domain" description="Glycosyltransferase subfamily 4-like N-terminal" evidence="2">
    <location>
        <begin position="16"/>
        <end position="150"/>
    </location>
</feature>
<dbReference type="Pfam" id="PF13439">
    <property type="entry name" value="Glyco_transf_4"/>
    <property type="match status" value="1"/>
</dbReference>
<dbReference type="InterPro" id="IPR001296">
    <property type="entry name" value="Glyco_trans_1"/>
</dbReference>
<evidence type="ECO:0000313" key="3">
    <source>
        <dbReference type="EMBL" id="MPM62973.1"/>
    </source>
</evidence>
<keyword evidence="3" id="KW-0328">Glycosyltransferase</keyword>
<dbReference type="PANTHER" id="PTHR45947">
    <property type="entry name" value="SULFOQUINOVOSYL TRANSFERASE SQD2"/>
    <property type="match status" value="1"/>
</dbReference>
<protein>
    <submittedName>
        <fullName evidence="3">Glycosyltransferase Gtf1</fullName>
        <ecNumber evidence="3">2.4.1.-</ecNumber>
    </submittedName>
</protein>
<dbReference type="Gene3D" id="3.40.50.2000">
    <property type="entry name" value="Glycogen Phosphorylase B"/>
    <property type="match status" value="2"/>
</dbReference>
<evidence type="ECO:0000259" key="1">
    <source>
        <dbReference type="Pfam" id="PF00534"/>
    </source>
</evidence>
<comment type="caution">
    <text evidence="3">The sequence shown here is derived from an EMBL/GenBank/DDBJ whole genome shotgun (WGS) entry which is preliminary data.</text>
</comment>
<dbReference type="SUPFAM" id="SSF53756">
    <property type="entry name" value="UDP-Glycosyltransferase/glycogen phosphorylase"/>
    <property type="match status" value="1"/>
</dbReference>
<dbReference type="InterPro" id="IPR050194">
    <property type="entry name" value="Glycosyltransferase_grp1"/>
</dbReference>
<dbReference type="AlphaFoldDB" id="A0A645BIE9"/>
<keyword evidence="3" id="KW-0808">Transferase</keyword>
<dbReference type="Pfam" id="PF00534">
    <property type="entry name" value="Glycos_transf_1"/>
    <property type="match status" value="1"/>
</dbReference>
<sequence length="397" mass="45762">MRIAFYLAFDLNPQNGGIERVTNILTKEFVAAGHQVYFVSYISEPEAEHTALAADRLVLPDRKKLCSRENQTKFTDFVNKNSVDIIVAQHSHDMEFATLPFLVKQNTNVKILYVFHPTPFIQSLSIADTSYPILKSERTLPRLWRRMGRIILKKQKQKSKNNKMGKHLKRLHEMGDYILVSSEKYIDSILKISNIQSREKLFAIANPNTYRQEDIQTAQKENILIFVGRLSEEKHPEKIMLIWKHIQDRFPQWNLKILGEGKLRHELEELHKQMKLERCSIEGRQEPTPYYAKAKILLLASDFEGFPMTITEAMQHGVIPVAFNSFEALSGIIEENVTGISVTPYSLQEYEEKLAALMNNEEKIAKMSVATKKSISRFSAPDIAVKWIGLFRKLGVQ</sequence>